<organism evidence="9 10">
    <name type="scientific">Austwickia chelonae NBRC 105200</name>
    <dbReference type="NCBI Taxonomy" id="1184607"/>
    <lineage>
        <taxon>Bacteria</taxon>
        <taxon>Bacillati</taxon>
        <taxon>Actinomycetota</taxon>
        <taxon>Actinomycetes</taxon>
        <taxon>Micrococcales</taxon>
        <taxon>Dermatophilaceae</taxon>
        <taxon>Austwickia</taxon>
    </lineage>
</organism>
<evidence type="ECO:0000256" key="4">
    <source>
        <dbReference type="ARBA" id="ARBA00022989"/>
    </source>
</evidence>
<feature type="transmembrane region" description="Helical" evidence="7">
    <location>
        <begin position="206"/>
        <end position="227"/>
    </location>
</feature>
<dbReference type="InterPro" id="IPR023494">
    <property type="entry name" value="Cyt_c_bgen_Ccs1/CcsB/ResB"/>
</dbReference>
<sequence>MTQDVRPRDIADEKPPSGPAAPTATQGDIPLREVFHKVNAFFYNKTTGLGLILAMAFLTLMGTLLEQAPDGLRDDPSGWNSWVESVRPRYGGWTQVLAFTGAFNIFSSIWFRVVTVMLALSIIACTCHRVPQLWRRSAHPHIHVSDGFFQHAGLSERVALDTAPAETFTTVRTALSSQGYRIIDDERGPGLNLYADRFRWAPFGTAIAHASFVIILLGVFVTTTFGFKNPSLPVGVGTTAEIGHDTGLSVEAKSFTDKYTQQGRPLDYYSDLVLYKDGRQVAEQTVRVNTPLRHDGVSIHQASYGIAAAMKVTDANGAQVYAGGIPLAWKSEDKRRVIGKVKLEGKDLTLYVIAAASGVVDRQLGAGQVLLEIYRDAEKSPLASKVVSQGEETQVAGLSYTFERERQYTGLMIVRDPGAIWVWIGSSLMVLGLILTMFLHHRRIWVRVVPGPDGKGSDLRIASAERQDTPYERWFRRFVQRLADPRSVGDGNSLDDYDRRRKH</sequence>
<dbReference type="AlphaFoldDB" id="K6UNA3"/>
<feature type="domain" description="ResB-like" evidence="8">
    <location>
        <begin position="395"/>
        <end position="469"/>
    </location>
</feature>
<keyword evidence="2 7" id="KW-0812">Transmembrane</keyword>
<dbReference type="PANTHER" id="PTHR31566:SF0">
    <property type="entry name" value="CYTOCHROME C BIOGENESIS PROTEIN CCS1, CHLOROPLASTIC"/>
    <property type="match status" value="1"/>
</dbReference>
<dbReference type="eggNOG" id="COG1333">
    <property type="taxonomic scope" value="Bacteria"/>
</dbReference>
<name>K6UNA3_9MICO</name>
<accession>K6UNA3</accession>
<reference evidence="9 10" key="1">
    <citation type="submission" date="2012-08" db="EMBL/GenBank/DDBJ databases">
        <title>Whole genome shotgun sequence of Austwickia chelonae NBRC 105200.</title>
        <authorList>
            <person name="Yoshida I."/>
            <person name="Hosoyama A."/>
            <person name="Tsuchikane K."/>
            <person name="Katsumata H."/>
            <person name="Ando Y."/>
            <person name="Ohji S."/>
            <person name="Hamada M."/>
            <person name="Tamura T."/>
            <person name="Yamazoe A."/>
            <person name="Yamazaki S."/>
            <person name="Fujita N."/>
        </authorList>
    </citation>
    <scope>NUCLEOTIDE SEQUENCE [LARGE SCALE GENOMIC DNA]</scope>
    <source>
        <strain evidence="9 10">NBRC 105200</strain>
    </source>
</reference>
<keyword evidence="5 7" id="KW-0472">Membrane</keyword>
<feature type="transmembrane region" description="Helical" evidence="7">
    <location>
        <begin position="46"/>
        <end position="65"/>
    </location>
</feature>
<dbReference type="PANTHER" id="PTHR31566">
    <property type="entry name" value="CYTOCHROME C BIOGENESIS PROTEIN CCS1, CHLOROPLASTIC"/>
    <property type="match status" value="1"/>
</dbReference>
<keyword evidence="4 7" id="KW-1133">Transmembrane helix</keyword>
<dbReference type="GO" id="GO:0016020">
    <property type="term" value="C:membrane"/>
    <property type="evidence" value="ECO:0007669"/>
    <property type="project" value="UniProtKB-SubCell"/>
</dbReference>
<evidence type="ECO:0000256" key="5">
    <source>
        <dbReference type="ARBA" id="ARBA00023136"/>
    </source>
</evidence>
<evidence type="ECO:0000256" key="3">
    <source>
        <dbReference type="ARBA" id="ARBA00022748"/>
    </source>
</evidence>
<dbReference type="EMBL" id="BAGZ01000017">
    <property type="protein sequence ID" value="GAB78811.1"/>
    <property type="molecule type" value="Genomic_DNA"/>
</dbReference>
<gene>
    <name evidence="9" type="primary">resB</name>
    <name evidence="9" type="ORF">AUCHE_17_00210</name>
</gene>
<dbReference type="OrthoDB" id="9770923at2"/>
<feature type="transmembrane region" description="Helical" evidence="7">
    <location>
        <begin position="420"/>
        <end position="439"/>
    </location>
</feature>
<comment type="subcellular location">
    <subcellularLocation>
        <location evidence="1">Membrane</location>
        <topology evidence="1">Multi-pass membrane protein</topology>
    </subcellularLocation>
</comment>
<dbReference type="Proteomes" id="UP000008495">
    <property type="component" value="Unassembled WGS sequence"/>
</dbReference>
<feature type="compositionally biased region" description="Basic and acidic residues" evidence="6">
    <location>
        <begin position="1"/>
        <end position="15"/>
    </location>
</feature>
<evidence type="ECO:0000256" key="1">
    <source>
        <dbReference type="ARBA" id="ARBA00004141"/>
    </source>
</evidence>
<feature type="region of interest" description="Disordered" evidence="6">
    <location>
        <begin position="1"/>
        <end position="26"/>
    </location>
</feature>
<keyword evidence="3" id="KW-0201">Cytochrome c-type biogenesis</keyword>
<dbReference type="Pfam" id="PF05140">
    <property type="entry name" value="ResB"/>
    <property type="match status" value="2"/>
</dbReference>
<evidence type="ECO:0000313" key="9">
    <source>
        <dbReference type="EMBL" id="GAB78811.1"/>
    </source>
</evidence>
<keyword evidence="10" id="KW-1185">Reference proteome</keyword>
<evidence type="ECO:0000256" key="6">
    <source>
        <dbReference type="SAM" id="MobiDB-lite"/>
    </source>
</evidence>
<protein>
    <submittedName>
        <fullName evidence="9">Cytochrome c biogenesis protein ResB</fullName>
    </submittedName>
</protein>
<dbReference type="RefSeq" id="WP_006503568.1">
    <property type="nucleotide sequence ID" value="NZ_BAGZ01000017.1"/>
</dbReference>
<evidence type="ECO:0000256" key="2">
    <source>
        <dbReference type="ARBA" id="ARBA00022692"/>
    </source>
</evidence>
<evidence type="ECO:0000256" key="7">
    <source>
        <dbReference type="SAM" id="Phobius"/>
    </source>
</evidence>
<feature type="domain" description="ResB-like" evidence="8">
    <location>
        <begin position="47"/>
        <end position="331"/>
    </location>
</feature>
<dbReference type="GO" id="GO:0017004">
    <property type="term" value="P:cytochrome complex assembly"/>
    <property type="evidence" value="ECO:0007669"/>
    <property type="project" value="UniProtKB-KW"/>
</dbReference>
<proteinExistence type="predicted"/>
<dbReference type="STRING" id="100225.SAMN05421595_0022"/>
<evidence type="ECO:0000313" key="10">
    <source>
        <dbReference type="Proteomes" id="UP000008495"/>
    </source>
</evidence>
<comment type="caution">
    <text evidence="9">The sequence shown here is derived from an EMBL/GenBank/DDBJ whole genome shotgun (WGS) entry which is preliminary data.</text>
</comment>
<evidence type="ECO:0000259" key="8">
    <source>
        <dbReference type="Pfam" id="PF05140"/>
    </source>
</evidence>
<dbReference type="InterPro" id="IPR007816">
    <property type="entry name" value="ResB-like_domain"/>
</dbReference>